<dbReference type="InterPro" id="IPR012340">
    <property type="entry name" value="NA-bd_OB-fold"/>
</dbReference>
<evidence type="ECO:0000259" key="8">
    <source>
        <dbReference type="Pfam" id="PF11967"/>
    </source>
</evidence>
<dbReference type="Pfam" id="PF02565">
    <property type="entry name" value="RecO_C"/>
    <property type="match status" value="1"/>
</dbReference>
<keyword evidence="3 7" id="KW-0227">DNA damage</keyword>
<accession>A0A9D1WSS7</accession>
<sequence length="244" mass="27831">MGQEIKVLGLVLQAGNIGEYDKRIVLLTKERGRISAFARGAKKATSPYAAACQPFTFGTFSLYEGKNSFNVMWAQVDNYFEKLKEDLDSIYYASYFSEFASYLTRENNDEMQILKLLYQTLRALEKKTMPNELIRLVYEIKLMAVYGLGMEAFQCVRCGSKEQLVGFEPAEGGTVCASCGGGRFPAGPSTIYALQYILYSPIERLYTFRVSREVQKELKKITEEFLKVHIQHEFKSKIFLPQES</sequence>
<dbReference type="PANTHER" id="PTHR33991">
    <property type="entry name" value="DNA REPAIR PROTEIN RECO"/>
    <property type="match status" value="1"/>
</dbReference>
<protein>
    <recommendedName>
        <fullName evidence="2 7">DNA repair protein RecO</fullName>
    </recommendedName>
    <alternativeName>
        <fullName evidence="6 7">Recombination protein O</fullName>
    </alternativeName>
</protein>
<evidence type="ECO:0000313" key="10">
    <source>
        <dbReference type="Proteomes" id="UP000886721"/>
    </source>
</evidence>
<name>A0A9D1WSS7_9FIRM</name>
<comment type="similarity">
    <text evidence="1 7">Belongs to the RecO family.</text>
</comment>
<evidence type="ECO:0000256" key="1">
    <source>
        <dbReference type="ARBA" id="ARBA00007452"/>
    </source>
</evidence>
<dbReference type="SUPFAM" id="SSF57863">
    <property type="entry name" value="ArfGap/RecO-like zinc finger"/>
    <property type="match status" value="1"/>
</dbReference>
<proteinExistence type="inferred from homology"/>
<dbReference type="AlphaFoldDB" id="A0A9D1WSS7"/>
<organism evidence="9 10">
    <name type="scientific">Candidatus Anaerostipes excrementavium</name>
    <dbReference type="NCBI Taxonomy" id="2838463"/>
    <lineage>
        <taxon>Bacteria</taxon>
        <taxon>Bacillati</taxon>
        <taxon>Bacillota</taxon>
        <taxon>Clostridia</taxon>
        <taxon>Lachnospirales</taxon>
        <taxon>Lachnospiraceae</taxon>
        <taxon>Anaerostipes</taxon>
    </lineage>
</organism>
<reference evidence="9" key="1">
    <citation type="journal article" date="2021" name="PeerJ">
        <title>Extensive microbial diversity within the chicken gut microbiome revealed by metagenomics and culture.</title>
        <authorList>
            <person name="Gilroy R."/>
            <person name="Ravi A."/>
            <person name="Getino M."/>
            <person name="Pursley I."/>
            <person name="Horton D.L."/>
            <person name="Alikhan N.F."/>
            <person name="Baker D."/>
            <person name="Gharbi K."/>
            <person name="Hall N."/>
            <person name="Watson M."/>
            <person name="Adriaenssens E.M."/>
            <person name="Foster-Nyarko E."/>
            <person name="Jarju S."/>
            <person name="Secka A."/>
            <person name="Antonio M."/>
            <person name="Oren A."/>
            <person name="Chaudhuri R.R."/>
            <person name="La Ragione R."/>
            <person name="Hildebrand F."/>
            <person name="Pallen M.J."/>
        </authorList>
    </citation>
    <scope>NUCLEOTIDE SEQUENCE</scope>
    <source>
        <strain evidence="9">CHK191-13928</strain>
    </source>
</reference>
<dbReference type="GO" id="GO:0006302">
    <property type="term" value="P:double-strand break repair"/>
    <property type="evidence" value="ECO:0007669"/>
    <property type="project" value="TreeGrafter"/>
</dbReference>
<dbReference type="Pfam" id="PF11967">
    <property type="entry name" value="RecO_N"/>
    <property type="match status" value="1"/>
</dbReference>
<evidence type="ECO:0000256" key="4">
    <source>
        <dbReference type="ARBA" id="ARBA00023172"/>
    </source>
</evidence>
<dbReference type="InterPro" id="IPR037278">
    <property type="entry name" value="ARFGAP/RecO"/>
</dbReference>
<gene>
    <name evidence="7 9" type="primary">recO</name>
    <name evidence="9" type="ORF">H9735_00545</name>
</gene>
<dbReference type="InterPro" id="IPR003717">
    <property type="entry name" value="RecO"/>
</dbReference>
<comment type="caution">
    <text evidence="9">The sequence shown here is derived from an EMBL/GenBank/DDBJ whole genome shotgun (WGS) entry which is preliminary data.</text>
</comment>
<keyword evidence="5 7" id="KW-0234">DNA repair</keyword>
<dbReference type="Gene3D" id="1.20.1440.120">
    <property type="entry name" value="Recombination protein O, C-terminal domain"/>
    <property type="match status" value="1"/>
</dbReference>
<evidence type="ECO:0000256" key="5">
    <source>
        <dbReference type="ARBA" id="ARBA00023204"/>
    </source>
</evidence>
<dbReference type="Proteomes" id="UP000886721">
    <property type="component" value="Unassembled WGS sequence"/>
</dbReference>
<evidence type="ECO:0000256" key="3">
    <source>
        <dbReference type="ARBA" id="ARBA00022763"/>
    </source>
</evidence>
<evidence type="ECO:0000313" key="9">
    <source>
        <dbReference type="EMBL" id="HIX66594.1"/>
    </source>
</evidence>
<dbReference type="EMBL" id="DXEM01000001">
    <property type="protein sequence ID" value="HIX66594.1"/>
    <property type="molecule type" value="Genomic_DNA"/>
</dbReference>
<dbReference type="Gene3D" id="6.20.220.20">
    <property type="entry name" value="Recombination protein O, zinc-binding domain"/>
    <property type="match status" value="1"/>
</dbReference>
<dbReference type="NCBIfam" id="TIGR00613">
    <property type="entry name" value="reco"/>
    <property type="match status" value="1"/>
</dbReference>
<keyword evidence="4 7" id="KW-0233">DNA recombination</keyword>
<feature type="domain" description="DNA replication/recombination mediator RecO N-terminal" evidence="8">
    <location>
        <begin position="4"/>
        <end position="67"/>
    </location>
</feature>
<dbReference type="GO" id="GO:0006310">
    <property type="term" value="P:DNA recombination"/>
    <property type="evidence" value="ECO:0007669"/>
    <property type="project" value="UniProtKB-UniRule"/>
</dbReference>
<dbReference type="GO" id="GO:0043590">
    <property type="term" value="C:bacterial nucleoid"/>
    <property type="evidence" value="ECO:0007669"/>
    <property type="project" value="TreeGrafter"/>
</dbReference>
<evidence type="ECO:0000256" key="2">
    <source>
        <dbReference type="ARBA" id="ARBA00021310"/>
    </source>
</evidence>
<dbReference type="Gene3D" id="2.40.50.140">
    <property type="entry name" value="Nucleic acid-binding proteins"/>
    <property type="match status" value="1"/>
</dbReference>
<reference evidence="9" key="2">
    <citation type="submission" date="2021-04" db="EMBL/GenBank/DDBJ databases">
        <authorList>
            <person name="Gilroy R."/>
        </authorList>
    </citation>
    <scope>NUCLEOTIDE SEQUENCE</scope>
    <source>
        <strain evidence="9">CHK191-13928</strain>
    </source>
</reference>
<dbReference type="HAMAP" id="MF_00201">
    <property type="entry name" value="RecO"/>
    <property type="match status" value="1"/>
</dbReference>
<dbReference type="SUPFAM" id="SSF50249">
    <property type="entry name" value="Nucleic acid-binding proteins"/>
    <property type="match status" value="1"/>
</dbReference>
<evidence type="ECO:0000256" key="6">
    <source>
        <dbReference type="ARBA" id="ARBA00033409"/>
    </source>
</evidence>
<comment type="function">
    <text evidence="7">Involved in DNA repair and RecF pathway recombination.</text>
</comment>
<dbReference type="InterPro" id="IPR022572">
    <property type="entry name" value="DNA_rep/recomb_RecO_N"/>
</dbReference>
<dbReference type="InterPro" id="IPR042242">
    <property type="entry name" value="RecO_C"/>
</dbReference>
<evidence type="ECO:0000256" key="7">
    <source>
        <dbReference type="HAMAP-Rule" id="MF_00201"/>
    </source>
</evidence>
<dbReference type="PANTHER" id="PTHR33991:SF1">
    <property type="entry name" value="DNA REPAIR PROTEIN RECO"/>
    <property type="match status" value="1"/>
</dbReference>